<dbReference type="GO" id="GO:0046872">
    <property type="term" value="F:metal ion binding"/>
    <property type="evidence" value="ECO:0007669"/>
    <property type="project" value="UniProtKB-KW"/>
</dbReference>
<reference evidence="20" key="3">
    <citation type="submission" date="2025-04" db="UniProtKB">
        <authorList>
            <consortium name="RefSeq"/>
        </authorList>
    </citation>
    <scope>IDENTIFICATION</scope>
    <source>
        <strain evidence="20">CBS 781.70</strain>
    </source>
</reference>
<evidence type="ECO:0000259" key="17">
    <source>
        <dbReference type="Pfam" id="PF03443"/>
    </source>
</evidence>
<keyword evidence="8" id="KW-0186">Copper</keyword>
<dbReference type="PANTHER" id="PTHR33353">
    <property type="entry name" value="PUTATIVE (AFU_ORTHOLOGUE AFUA_1G12560)-RELATED"/>
    <property type="match status" value="1"/>
</dbReference>
<dbReference type="PANTHER" id="PTHR33353:SF10">
    <property type="entry name" value="ENDO-BETA-1,4-GLUCANASE D"/>
    <property type="match status" value="1"/>
</dbReference>
<keyword evidence="11" id="KW-0119">Carbohydrate metabolism</keyword>
<keyword evidence="6" id="KW-0136">Cellulose degradation</keyword>
<feature type="signal peptide" evidence="16">
    <location>
        <begin position="1"/>
        <end position="15"/>
    </location>
</feature>
<gene>
    <name evidence="18 20" type="ORF">P152DRAFT_451147</name>
</gene>
<keyword evidence="12" id="KW-0624">Polysaccharide degradation</keyword>
<keyword evidence="7" id="KW-0560">Oxidoreductase</keyword>
<dbReference type="Proteomes" id="UP000504638">
    <property type="component" value="Unplaced"/>
</dbReference>
<comment type="catalytic activity">
    <reaction evidence="14">
        <text>[(1-&gt;4)-beta-D-glucosyl]n+m + reduced acceptor + O2 = 4-dehydro-beta-D-glucosyl-[(1-&gt;4)-beta-D-glucosyl]n-1 + [(1-&gt;4)-beta-D-glucosyl]m + acceptor + H2O.</text>
        <dbReference type="EC" id="1.14.99.56"/>
    </reaction>
</comment>
<comment type="subcellular location">
    <subcellularLocation>
        <location evidence="2">Secreted</location>
    </subcellularLocation>
</comment>
<evidence type="ECO:0000256" key="1">
    <source>
        <dbReference type="ARBA" id="ARBA00001973"/>
    </source>
</evidence>
<dbReference type="RefSeq" id="XP_033532029.1">
    <property type="nucleotide sequence ID" value="XM_033678209.1"/>
</dbReference>
<evidence type="ECO:0000256" key="16">
    <source>
        <dbReference type="SAM" id="SignalP"/>
    </source>
</evidence>
<keyword evidence="9" id="KW-0503">Monooxygenase</keyword>
<evidence type="ECO:0000256" key="4">
    <source>
        <dbReference type="ARBA" id="ARBA00022723"/>
    </source>
</evidence>
<evidence type="ECO:0000256" key="11">
    <source>
        <dbReference type="ARBA" id="ARBA00023277"/>
    </source>
</evidence>
<sequence>MKASWIVFLPSLVSAHYTFPVLNKTPDWSHVRQTANDGSAGNFPITDLDSPMMRCFEKSGHEPASTLDVQAGRTLTFTASNGLGHPGPFLLYMAKVPSGQKASSWDPSGNVWFKIQEYGPKVTAQGYQWEINGSTRDVPVTIPKDVPSGEYLLRVEHIAIHIPETPQIYISCGQINVQGGGNGQPKPLVAFPGAYSKNDPGIAVYRQWDSVPSENVPMPGPPVWKG</sequence>
<comment type="cofactor">
    <cofactor evidence="1">
        <name>Cu(2+)</name>
        <dbReference type="ChEBI" id="CHEBI:29036"/>
    </cofactor>
</comment>
<reference evidence="18 20" key="1">
    <citation type="submission" date="2020-01" db="EMBL/GenBank/DDBJ databases">
        <authorList>
            <consortium name="DOE Joint Genome Institute"/>
            <person name="Haridas S."/>
            <person name="Albert R."/>
            <person name="Binder M."/>
            <person name="Bloem J."/>
            <person name="Labutti K."/>
            <person name="Salamov A."/>
            <person name="Andreopoulos B."/>
            <person name="Baker S.E."/>
            <person name="Barry K."/>
            <person name="Bills G."/>
            <person name="Bluhm B.H."/>
            <person name="Cannon C."/>
            <person name="Castanera R."/>
            <person name="Culley D.E."/>
            <person name="Daum C."/>
            <person name="Ezra D."/>
            <person name="Gonzalez J.B."/>
            <person name="Henrissat B."/>
            <person name="Kuo A."/>
            <person name="Liang C."/>
            <person name="Lipzen A."/>
            <person name="Lutzoni F."/>
            <person name="Magnuson J."/>
            <person name="Mondo S."/>
            <person name="Nolan M."/>
            <person name="Ohm R."/>
            <person name="Pangilinan J."/>
            <person name="Park H.-J."/>
            <person name="Ramirez L."/>
            <person name="Alfaro M."/>
            <person name="Sun H."/>
            <person name="Tritt A."/>
            <person name="Yoshinaga Y."/>
            <person name="Zwiers L.-H."/>
            <person name="Turgeon B.G."/>
            <person name="Goodwin S.B."/>
            <person name="Spatafora J.W."/>
            <person name="Crous P.W."/>
            <person name="Grigoriev I.V."/>
        </authorList>
    </citation>
    <scope>NUCLEOTIDE SEQUENCE</scope>
    <source>
        <strain evidence="18 20">CBS 781.70</strain>
    </source>
</reference>
<keyword evidence="10" id="KW-1015">Disulfide bond</keyword>
<comment type="similarity">
    <text evidence="13">Belongs to the polysaccharide monooxygenase AA9 family.</text>
</comment>
<dbReference type="Gene3D" id="2.70.50.70">
    <property type="match status" value="1"/>
</dbReference>
<evidence type="ECO:0000256" key="6">
    <source>
        <dbReference type="ARBA" id="ARBA00023001"/>
    </source>
</evidence>
<protein>
    <recommendedName>
        <fullName evidence="15">lytic cellulose monooxygenase (C4-dehydrogenating)</fullName>
        <ecNumber evidence="15">1.14.99.56</ecNumber>
    </recommendedName>
</protein>
<dbReference type="EC" id="1.14.99.56" evidence="15"/>
<keyword evidence="5 16" id="KW-0732">Signal</keyword>
<evidence type="ECO:0000256" key="15">
    <source>
        <dbReference type="ARBA" id="ARBA00047174"/>
    </source>
</evidence>
<evidence type="ECO:0000256" key="2">
    <source>
        <dbReference type="ARBA" id="ARBA00004613"/>
    </source>
</evidence>
<dbReference type="AlphaFoldDB" id="A0A6G1FXC6"/>
<proteinExistence type="inferred from homology"/>
<feature type="domain" description="Auxiliary Activity family 9 catalytic" evidence="17">
    <location>
        <begin position="25"/>
        <end position="205"/>
    </location>
</feature>
<reference evidence="20" key="2">
    <citation type="submission" date="2020-04" db="EMBL/GenBank/DDBJ databases">
        <authorList>
            <consortium name="NCBI Genome Project"/>
        </authorList>
    </citation>
    <scope>NUCLEOTIDE SEQUENCE</scope>
    <source>
        <strain evidence="20">CBS 781.70</strain>
    </source>
</reference>
<dbReference type="EMBL" id="ML975166">
    <property type="protein sequence ID" value="KAF1810398.1"/>
    <property type="molecule type" value="Genomic_DNA"/>
</dbReference>
<dbReference type="CDD" id="cd21175">
    <property type="entry name" value="LPMO_AA9"/>
    <property type="match status" value="1"/>
</dbReference>
<evidence type="ECO:0000256" key="9">
    <source>
        <dbReference type="ARBA" id="ARBA00023033"/>
    </source>
</evidence>
<evidence type="ECO:0000256" key="3">
    <source>
        <dbReference type="ARBA" id="ARBA00022525"/>
    </source>
</evidence>
<evidence type="ECO:0000313" key="20">
    <source>
        <dbReference type="RefSeq" id="XP_033532029.1"/>
    </source>
</evidence>
<evidence type="ECO:0000256" key="10">
    <source>
        <dbReference type="ARBA" id="ARBA00023157"/>
    </source>
</evidence>
<feature type="chain" id="PRO_5044631663" description="lytic cellulose monooxygenase (C4-dehydrogenating)" evidence="16">
    <location>
        <begin position="16"/>
        <end position="226"/>
    </location>
</feature>
<evidence type="ECO:0000256" key="14">
    <source>
        <dbReference type="ARBA" id="ARBA00045077"/>
    </source>
</evidence>
<dbReference type="GO" id="GO:0030245">
    <property type="term" value="P:cellulose catabolic process"/>
    <property type="evidence" value="ECO:0007669"/>
    <property type="project" value="UniProtKB-KW"/>
</dbReference>
<organism evidence="18">
    <name type="scientific">Eremomyces bilateralis CBS 781.70</name>
    <dbReference type="NCBI Taxonomy" id="1392243"/>
    <lineage>
        <taxon>Eukaryota</taxon>
        <taxon>Fungi</taxon>
        <taxon>Dikarya</taxon>
        <taxon>Ascomycota</taxon>
        <taxon>Pezizomycotina</taxon>
        <taxon>Dothideomycetes</taxon>
        <taxon>Dothideomycetes incertae sedis</taxon>
        <taxon>Eremomycetales</taxon>
        <taxon>Eremomycetaceae</taxon>
        <taxon>Eremomyces</taxon>
    </lineage>
</organism>
<dbReference type="Pfam" id="PF03443">
    <property type="entry name" value="AA9"/>
    <property type="match status" value="1"/>
</dbReference>
<dbReference type="InterPro" id="IPR049892">
    <property type="entry name" value="AA9"/>
</dbReference>
<accession>A0A6G1FXC6</accession>
<keyword evidence="4" id="KW-0479">Metal-binding</keyword>
<evidence type="ECO:0000256" key="7">
    <source>
        <dbReference type="ARBA" id="ARBA00023002"/>
    </source>
</evidence>
<dbReference type="InterPro" id="IPR005103">
    <property type="entry name" value="AA9_LPMO"/>
</dbReference>
<dbReference type="OrthoDB" id="5271017at2759"/>
<dbReference type="GO" id="GO:0004497">
    <property type="term" value="F:monooxygenase activity"/>
    <property type="evidence" value="ECO:0007669"/>
    <property type="project" value="UniProtKB-KW"/>
</dbReference>
<keyword evidence="3" id="KW-0964">Secreted</keyword>
<evidence type="ECO:0000256" key="5">
    <source>
        <dbReference type="ARBA" id="ARBA00022729"/>
    </source>
</evidence>
<evidence type="ECO:0000313" key="19">
    <source>
        <dbReference type="Proteomes" id="UP000504638"/>
    </source>
</evidence>
<keyword evidence="19" id="KW-1185">Reference proteome</keyword>
<evidence type="ECO:0000313" key="18">
    <source>
        <dbReference type="EMBL" id="KAF1810398.1"/>
    </source>
</evidence>
<name>A0A6G1FXC6_9PEZI</name>
<evidence type="ECO:0000256" key="13">
    <source>
        <dbReference type="ARBA" id="ARBA00044502"/>
    </source>
</evidence>
<dbReference type="GO" id="GO:0005576">
    <property type="term" value="C:extracellular region"/>
    <property type="evidence" value="ECO:0007669"/>
    <property type="project" value="UniProtKB-SubCell"/>
</dbReference>
<evidence type="ECO:0000256" key="12">
    <source>
        <dbReference type="ARBA" id="ARBA00023326"/>
    </source>
</evidence>
<evidence type="ECO:0000256" key="8">
    <source>
        <dbReference type="ARBA" id="ARBA00023008"/>
    </source>
</evidence>
<dbReference type="GeneID" id="54418779"/>